<evidence type="ECO:0000256" key="1">
    <source>
        <dbReference type="SAM" id="MobiDB-lite"/>
    </source>
</evidence>
<proteinExistence type="predicted"/>
<dbReference type="AlphaFoldDB" id="A0A0J6SW71"/>
<sequence length="186" mass="20818">MDLVQHGRAQENVGQAGRRSDLRGADLPFDLPQESGPALMLRVRVEAEGSSVEGGICERICSETREKTEQAIRDCPENRLDDIAGLKDRESPTDYGPIGFGVPRGRWRLWATEALCQRSLVPAHDFRIGQKLRLTSEIRSLKNGPEVSGIIHVDIYGDLKVFPTERARFELLGACQLQEFLRESFA</sequence>
<dbReference type="EMBL" id="LABX01000055">
    <property type="protein sequence ID" value="KMO37588.1"/>
    <property type="molecule type" value="Genomic_DNA"/>
</dbReference>
<gene>
    <name evidence="2" type="ORF">VP06_07920</name>
</gene>
<name>A0A0J6SW71_9HYPH</name>
<evidence type="ECO:0000313" key="2">
    <source>
        <dbReference type="EMBL" id="KMO37588.1"/>
    </source>
</evidence>
<comment type="caution">
    <text evidence="2">The sequence shown here is derived from an EMBL/GenBank/DDBJ whole genome shotgun (WGS) entry which is preliminary data.</text>
</comment>
<dbReference type="Proteomes" id="UP000035929">
    <property type="component" value="Unassembled WGS sequence"/>
</dbReference>
<evidence type="ECO:0000313" key="3">
    <source>
        <dbReference type="Proteomes" id="UP000035929"/>
    </source>
</evidence>
<dbReference type="RefSeq" id="WP_048463278.1">
    <property type="nucleotide sequence ID" value="NZ_LABX01000055.1"/>
</dbReference>
<protein>
    <submittedName>
        <fullName evidence="2">Uncharacterized protein</fullName>
    </submittedName>
</protein>
<reference evidence="2 3" key="1">
    <citation type="submission" date="2015-03" db="EMBL/GenBank/DDBJ databases">
        <title>Genome sequencing of Methylobacterium aquaticum DSM16371 type strain.</title>
        <authorList>
            <person name="Chaudhry V."/>
            <person name="Patil P.B."/>
        </authorList>
    </citation>
    <scope>NUCLEOTIDE SEQUENCE [LARGE SCALE GENOMIC DNA]</scope>
    <source>
        <strain evidence="2 3">DSM 16371</strain>
    </source>
</reference>
<organism evidence="2 3">
    <name type="scientific">Methylobacterium aquaticum</name>
    <dbReference type="NCBI Taxonomy" id="270351"/>
    <lineage>
        <taxon>Bacteria</taxon>
        <taxon>Pseudomonadati</taxon>
        <taxon>Pseudomonadota</taxon>
        <taxon>Alphaproteobacteria</taxon>
        <taxon>Hyphomicrobiales</taxon>
        <taxon>Methylobacteriaceae</taxon>
        <taxon>Methylobacterium</taxon>
    </lineage>
</organism>
<feature type="region of interest" description="Disordered" evidence="1">
    <location>
        <begin position="1"/>
        <end position="25"/>
    </location>
</feature>
<accession>A0A0J6SW71</accession>